<keyword evidence="6 8" id="KW-0067">ATP-binding</keyword>
<dbReference type="Proteomes" id="UP000198931">
    <property type="component" value="Unassembled WGS sequence"/>
</dbReference>
<evidence type="ECO:0000256" key="5">
    <source>
        <dbReference type="ARBA" id="ARBA00022777"/>
    </source>
</evidence>
<name>A0A1I3FJ33_9FLAO</name>
<dbReference type="UniPathway" id="UPA00050">
    <property type="reaction ID" value="UER00461"/>
</dbReference>
<dbReference type="GO" id="GO:0005524">
    <property type="term" value="F:ATP binding"/>
    <property type="evidence" value="ECO:0007669"/>
    <property type="project" value="UniProtKB-KW"/>
</dbReference>
<keyword evidence="4 8" id="KW-0547">Nucleotide-binding</keyword>
<dbReference type="Gene3D" id="3.40.1160.10">
    <property type="entry name" value="Acetylglutamate kinase-like"/>
    <property type="match status" value="1"/>
</dbReference>
<feature type="binding site" evidence="8">
    <location>
        <begin position="5"/>
        <end position="8"/>
    </location>
    <ligand>
        <name>ATP</name>
        <dbReference type="ChEBI" id="CHEBI:30616"/>
    </ligand>
</feature>
<dbReference type="UniPathway" id="UPA00034">
    <property type="reaction ID" value="UER00015"/>
</dbReference>
<evidence type="ECO:0000256" key="3">
    <source>
        <dbReference type="ARBA" id="ARBA00022679"/>
    </source>
</evidence>
<comment type="similarity">
    <text evidence="2 9">Belongs to the aspartokinase family.</text>
</comment>
<evidence type="ECO:0000256" key="7">
    <source>
        <dbReference type="ARBA" id="ARBA00047872"/>
    </source>
</evidence>
<feature type="binding site" evidence="8">
    <location>
        <position position="119"/>
    </location>
    <ligand>
        <name>substrate</name>
    </ligand>
</feature>
<evidence type="ECO:0000256" key="4">
    <source>
        <dbReference type="ARBA" id="ARBA00022741"/>
    </source>
</evidence>
<dbReference type="InterPro" id="IPR001048">
    <property type="entry name" value="Asp/Glu/Uridylate_kinase"/>
</dbReference>
<keyword evidence="3 9" id="KW-0808">Transferase</keyword>
<evidence type="ECO:0000256" key="8">
    <source>
        <dbReference type="PIRSR" id="PIRSR000726-1"/>
    </source>
</evidence>
<comment type="pathway">
    <text evidence="1 10">Amino-acid biosynthesis; L-lysine biosynthesis via DAP pathway; (S)-tetrahydrodipicolinate from L-aspartate: step 1/4.</text>
</comment>
<dbReference type="GO" id="GO:0009089">
    <property type="term" value="P:lysine biosynthetic process via diaminopimelate"/>
    <property type="evidence" value="ECO:0007669"/>
    <property type="project" value="UniProtKB-UniPathway"/>
</dbReference>
<dbReference type="SUPFAM" id="SSF53633">
    <property type="entry name" value="Carbamate kinase-like"/>
    <property type="match status" value="1"/>
</dbReference>
<gene>
    <name evidence="12" type="ORF">SAMN05443292_1417</name>
</gene>
<evidence type="ECO:0000313" key="13">
    <source>
        <dbReference type="Proteomes" id="UP000198931"/>
    </source>
</evidence>
<reference evidence="12 13" key="1">
    <citation type="submission" date="2016-10" db="EMBL/GenBank/DDBJ databases">
        <authorList>
            <person name="de Groot N.N."/>
        </authorList>
    </citation>
    <scope>NUCLEOTIDE SEQUENCE [LARGE SCALE GENOMIC DNA]</scope>
    <source>
        <strain evidence="12 13">DSM 26000</strain>
    </source>
</reference>
<dbReference type="GO" id="GO:0009088">
    <property type="term" value="P:threonine biosynthetic process"/>
    <property type="evidence" value="ECO:0007669"/>
    <property type="project" value="UniProtKB-UniPathway"/>
</dbReference>
<dbReference type="PANTHER" id="PTHR21499:SF59">
    <property type="entry name" value="ASPARTOKINASE"/>
    <property type="match status" value="1"/>
</dbReference>
<dbReference type="PIRSF" id="PIRSF000726">
    <property type="entry name" value="Asp_kin"/>
    <property type="match status" value="1"/>
</dbReference>
<evidence type="ECO:0000256" key="2">
    <source>
        <dbReference type="ARBA" id="ARBA00010122"/>
    </source>
</evidence>
<accession>A0A1I3FJ33</accession>
<dbReference type="SUPFAM" id="SSF55021">
    <property type="entry name" value="ACT-like"/>
    <property type="match status" value="1"/>
</dbReference>
<dbReference type="GO" id="GO:0005829">
    <property type="term" value="C:cytosol"/>
    <property type="evidence" value="ECO:0007669"/>
    <property type="project" value="TreeGrafter"/>
</dbReference>
<dbReference type="OrthoDB" id="9799110at2"/>
<evidence type="ECO:0000256" key="6">
    <source>
        <dbReference type="ARBA" id="ARBA00022840"/>
    </source>
</evidence>
<dbReference type="Pfam" id="PF00696">
    <property type="entry name" value="AA_kinase"/>
    <property type="match status" value="1"/>
</dbReference>
<dbReference type="EC" id="2.7.2.4" evidence="9"/>
<keyword evidence="5 9" id="KW-0418">Kinase</keyword>
<dbReference type="InterPro" id="IPR042199">
    <property type="entry name" value="AsparK_Bifunc_asparK/hSer_DH"/>
</dbReference>
<dbReference type="UniPathway" id="UPA00051">
    <property type="reaction ID" value="UER00462"/>
</dbReference>
<feature type="domain" description="Aspartate/glutamate/uridylate kinase" evidence="11">
    <location>
        <begin position="3"/>
        <end position="273"/>
    </location>
</feature>
<dbReference type="AlphaFoldDB" id="A0A1I3FJ33"/>
<comment type="catalytic activity">
    <reaction evidence="7 9">
        <text>L-aspartate + ATP = 4-phospho-L-aspartate + ADP</text>
        <dbReference type="Rhea" id="RHEA:23776"/>
        <dbReference type="ChEBI" id="CHEBI:29991"/>
        <dbReference type="ChEBI" id="CHEBI:30616"/>
        <dbReference type="ChEBI" id="CHEBI:57535"/>
        <dbReference type="ChEBI" id="CHEBI:456216"/>
        <dbReference type="EC" id="2.7.2.4"/>
    </reaction>
</comment>
<dbReference type="InterPro" id="IPR005260">
    <property type="entry name" value="Asp_kin_monofn"/>
</dbReference>
<dbReference type="PANTHER" id="PTHR21499">
    <property type="entry name" value="ASPARTATE KINASE"/>
    <property type="match status" value="1"/>
</dbReference>
<dbReference type="RefSeq" id="WP_090079426.1">
    <property type="nucleotide sequence ID" value="NZ_FOQT01000002.1"/>
</dbReference>
<dbReference type="GO" id="GO:0009090">
    <property type="term" value="P:homoserine biosynthetic process"/>
    <property type="evidence" value="ECO:0007669"/>
    <property type="project" value="TreeGrafter"/>
</dbReference>
<feature type="binding site" evidence="8">
    <location>
        <position position="43"/>
    </location>
    <ligand>
        <name>substrate</name>
    </ligand>
</feature>
<sequence>MKIFKFGGASVKDAESIKNVAVVLKTEHFSNCLIVVSAMGKTTNALEKVVQYYFEKKNYETEVENIKENHLKITGELFSKNHPVLAEIAVFFDDINSFLRRNKSPNYSFVYDQVVGCGEMISSKILSEYLNDIHFKNSWIDARDFIKTDSQYREGTVNWEETEKNIELLNKSECFVTQGFIGSDDNNFTVTLGREGSDYSAAIFAYCLNADHLTIWKDVPGVMTGDPRKFENVSLLSEISYEEAIEMAYYGASVIHPKTLQPLKQKNIPFFVKSFIDPKNAGTKVGVSEKNEFVESYILKENQLLMSVSTRDFSFIAEEHLSLIFSLLAKFKIKISLMQNSAISLAMCLEDKFNNIDLLKEEVDHLFNTELTKNVSLFTIRNADLKNIEKFYTGKKVLLEQISKQTVQMVTC</sequence>
<keyword evidence="13" id="KW-1185">Reference proteome</keyword>
<dbReference type="InterPro" id="IPR001341">
    <property type="entry name" value="Asp_kinase"/>
</dbReference>
<proteinExistence type="inferred from homology"/>
<evidence type="ECO:0000259" key="11">
    <source>
        <dbReference type="Pfam" id="PF00696"/>
    </source>
</evidence>
<evidence type="ECO:0000256" key="9">
    <source>
        <dbReference type="RuleBase" id="RU003448"/>
    </source>
</evidence>
<dbReference type="NCBIfam" id="TIGR00657">
    <property type="entry name" value="asp_kinases"/>
    <property type="match status" value="1"/>
</dbReference>
<dbReference type="GO" id="GO:0004072">
    <property type="term" value="F:aspartate kinase activity"/>
    <property type="evidence" value="ECO:0007669"/>
    <property type="project" value="UniProtKB-EC"/>
</dbReference>
<comment type="pathway">
    <text evidence="10">Amino-acid biosynthesis; L-methionine biosynthesis via de novo pathway; L-homoserine from L-aspartate: step 1/3.</text>
</comment>
<dbReference type="Gene3D" id="1.20.120.1320">
    <property type="entry name" value="Aspartokinase, catalytic domain"/>
    <property type="match status" value="1"/>
</dbReference>
<comment type="pathway">
    <text evidence="10">Amino-acid biosynthesis; L-threonine biosynthesis; L-threonine from L-aspartate: step 1/5.</text>
</comment>
<dbReference type="STRING" id="1125876.SAMN05443292_1417"/>
<feature type="binding site" evidence="8">
    <location>
        <position position="228"/>
    </location>
    <ligand>
        <name>ATP</name>
        <dbReference type="ChEBI" id="CHEBI:30616"/>
    </ligand>
</feature>
<keyword evidence="10" id="KW-0028">Amino-acid biosynthesis</keyword>
<dbReference type="InterPro" id="IPR045865">
    <property type="entry name" value="ACT-like_dom_sf"/>
</dbReference>
<protein>
    <recommendedName>
        <fullName evidence="9">Aspartokinase</fullName>
        <ecNumber evidence="9">2.7.2.4</ecNumber>
    </recommendedName>
</protein>
<evidence type="ECO:0000256" key="10">
    <source>
        <dbReference type="RuleBase" id="RU004249"/>
    </source>
</evidence>
<dbReference type="EMBL" id="FOQT01000002">
    <property type="protein sequence ID" value="SFI11268.1"/>
    <property type="molecule type" value="Genomic_DNA"/>
</dbReference>
<dbReference type="InterPro" id="IPR036393">
    <property type="entry name" value="AceGlu_kinase-like_sf"/>
</dbReference>
<evidence type="ECO:0000256" key="1">
    <source>
        <dbReference type="ARBA" id="ARBA00004766"/>
    </source>
</evidence>
<evidence type="ECO:0000313" key="12">
    <source>
        <dbReference type="EMBL" id="SFI11268.1"/>
    </source>
</evidence>
<organism evidence="12 13">
    <name type="scientific">Halpernia frigidisoli</name>
    <dbReference type="NCBI Taxonomy" id="1125876"/>
    <lineage>
        <taxon>Bacteria</taxon>
        <taxon>Pseudomonadati</taxon>
        <taxon>Bacteroidota</taxon>
        <taxon>Flavobacteriia</taxon>
        <taxon>Flavobacteriales</taxon>
        <taxon>Weeksellaceae</taxon>
        <taxon>Chryseobacterium group</taxon>
        <taxon>Halpernia</taxon>
    </lineage>
</organism>